<protein>
    <recommendedName>
        <fullName evidence="3">Zinc finger CCCH domain-containing protein 14</fullName>
    </recommendedName>
</protein>
<comment type="similarity">
    <text evidence="2">Belongs to the ZC3H14 family.</text>
</comment>
<dbReference type="Gene3D" id="4.10.1000.40">
    <property type="match status" value="1"/>
</dbReference>
<evidence type="ECO:0000256" key="9">
    <source>
        <dbReference type="SAM" id="MobiDB-lite"/>
    </source>
</evidence>
<organism evidence="10 11">
    <name type="scientific">Parastrongyloides trichosuri</name>
    <name type="common">Possum-specific nematode worm</name>
    <dbReference type="NCBI Taxonomy" id="131310"/>
    <lineage>
        <taxon>Eukaryota</taxon>
        <taxon>Metazoa</taxon>
        <taxon>Ecdysozoa</taxon>
        <taxon>Nematoda</taxon>
        <taxon>Chromadorea</taxon>
        <taxon>Rhabditida</taxon>
        <taxon>Tylenchina</taxon>
        <taxon>Panagrolaimomorpha</taxon>
        <taxon>Strongyloidoidea</taxon>
        <taxon>Strongyloididae</taxon>
        <taxon>Parastrongyloides</taxon>
    </lineage>
</organism>
<sequence length="580" mass="65903">MESSRLQNLIKEKLVLFKFQADPTQLTALTLKLVEKKRLDNPDEKIAKFFEPFFKDEALNFVKCVSDALKEEKNDIIATTEDNSNVNKEEKVINNPEKKSTSISINDISKEEKMINEPESGPHSINENHNVKSNKRKATFNSNDEPNEPIEKISKIVTKENENKELEKTTSITDTKEESKSTTEGESSNNSEKVQPKERPKRQRIVFDIGTVEATKEEISCNLNSAKSKLSGNEGLCNIAKKALGDLVNSEDIVAKRMSRFGVVKTNSTPTENKRKRRNESSSQSDSKNNKIYRLKPPVDAESYASNEKKRDSNKDKKYEDGKINNLKQNKKESKIYTPDCTTKVVLKSDESSSEEEDINIDDILNNYYSKRINGEDGENKKNEISVASQSAFTPHMVQNKMGTRCKFWPQCRNTNDDCPFIHPTQICTKFPYCYFGAHCLYIHPICKFNKNCLNPSCVFTHTSSDDLPVANLSDEKKEVVDDNACIQLSQEVKSSSFQEVVSIIPCSFGGKCKKPCCPYNHPKMCRYGKECNNAFCFFRHIEVSSKEQCLNESTTQEKDTCTNDNTLIAKSEINERSDK</sequence>
<keyword evidence="5" id="KW-0677">Repeat</keyword>
<dbReference type="STRING" id="131310.A0A0N4ZS11"/>
<evidence type="ECO:0000256" key="8">
    <source>
        <dbReference type="ARBA" id="ARBA00023242"/>
    </source>
</evidence>
<dbReference type="GO" id="GO:0008270">
    <property type="term" value="F:zinc ion binding"/>
    <property type="evidence" value="ECO:0007669"/>
    <property type="project" value="UniProtKB-KW"/>
</dbReference>
<dbReference type="Pfam" id="PF14608">
    <property type="entry name" value="zf-CCCH_2"/>
    <property type="match status" value="4"/>
</dbReference>
<evidence type="ECO:0000256" key="4">
    <source>
        <dbReference type="ARBA" id="ARBA00022723"/>
    </source>
</evidence>
<dbReference type="InterPro" id="IPR040366">
    <property type="entry name" value="Nab2/ZC3H14"/>
</dbReference>
<name>A0A0N4ZS11_PARTI</name>
<reference evidence="11" key="1">
    <citation type="submission" date="2017-02" db="UniProtKB">
        <authorList>
            <consortium name="WormBaseParasite"/>
        </authorList>
    </citation>
    <scope>IDENTIFICATION</scope>
</reference>
<keyword evidence="7" id="KW-0862">Zinc</keyword>
<feature type="region of interest" description="Disordered" evidence="9">
    <location>
        <begin position="115"/>
        <end position="206"/>
    </location>
</feature>
<dbReference type="Proteomes" id="UP000038045">
    <property type="component" value="Unplaced"/>
</dbReference>
<dbReference type="GO" id="GO:0043488">
    <property type="term" value="P:regulation of mRNA stability"/>
    <property type="evidence" value="ECO:0007669"/>
    <property type="project" value="InterPro"/>
</dbReference>
<feature type="compositionally biased region" description="Low complexity" evidence="9">
    <location>
        <begin position="184"/>
        <end position="193"/>
    </location>
</feature>
<feature type="compositionally biased region" description="Basic and acidic residues" evidence="9">
    <location>
        <begin position="149"/>
        <end position="183"/>
    </location>
</feature>
<keyword evidence="4" id="KW-0479">Metal-binding</keyword>
<dbReference type="PANTHER" id="PTHR14738:SF29">
    <property type="entry name" value="ZINC FINGER CCCH DOMAIN-CONTAINING PROTEIN 14"/>
    <property type="match status" value="1"/>
</dbReference>
<feature type="compositionally biased region" description="Basic and acidic residues" evidence="9">
    <location>
        <begin position="307"/>
        <end position="323"/>
    </location>
</feature>
<feature type="region of interest" description="Disordered" evidence="9">
    <location>
        <begin position="264"/>
        <end position="326"/>
    </location>
</feature>
<dbReference type="GO" id="GO:0008143">
    <property type="term" value="F:poly(A) binding"/>
    <property type="evidence" value="ECO:0007669"/>
    <property type="project" value="InterPro"/>
</dbReference>
<evidence type="ECO:0000313" key="11">
    <source>
        <dbReference type="WBParaSite" id="PTRK_0001129300.1"/>
    </source>
</evidence>
<evidence type="ECO:0000256" key="6">
    <source>
        <dbReference type="ARBA" id="ARBA00022771"/>
    </source>
</evidence>
<dbReference type="WBParaSite" id="PTRK_0001129300.1">
    <property type="protein sequence ID" value="PTRK_0001129300.1"/>
    <property type="gene ID" value="PTRK_0001129300"/>
</dbReference>
<dbReference type="PANTHER" id="PTHR14738">
    <property type="entry name" value="ZINC FINGER CCCH DOMAIN-CONTAINING PROTEIN 14"/>
    <property type="match status" value="1"/>
</dbReference>
<evidence type="ECO:0000256" key="1">
    <source>
        <dbReference type="ARBA" id="ARBA00004123"/>
    </source>
</evidence>
<evidence type="ECO:0000256" key="2">
    <source>
        <dbReference type="ARBA" id="ARBA00008423"/>
    </source>
</evidence>
<evidence type="ECO:0000256" key="3">
    <source>
        <dbReference type="ARBA" id="ARBA00015071"/>
    </source>
</evidence>
<evidence type="ECO:0000256" key="7">
    <source>
        <dbReference type="ARBA" id="ARBA00022833"/>
    </source>
</evidence>
<dbReference type="AlphaFoldDB" id="A0A0N4ZS11"/>
<comment type="subcellular location">
    <subcellularLocation>
        <location evidence="1">Nucleus</location>
    </subcellularLocation>
</comment>
<dbReference type="GO" id="GO:0005634">
    <property type="term" value="C:nucleus"/>
    <property type="evidence" value="ECO:0007669"/>
    <property type="project" value="UniProtKB-SubCell"/>
</dbReference>
<evidence type="ECO:0000313" key="10">
    <source>
        <dbReference type="Proteomes" id="UP000038045"/>
    </source>
</evidence>
<dbReference type="Gene3D" id="4.10.1000.30">
    <property type="match status" value="1"/>
</dbReference>
<keyword evidence="10" id="KW-1185">Reference proteome</keyword>
<evidence type="ECO:0000256" key="5">
    <source>
        <dbReference type="ARBA" id="ARBA00022737"/>
    </source>
</evidence>
<keyword evidence="6" id="KW-0863">Zinc-finger</keyword>
<proteinExistence type="inferred from homology"/>
<dbReference type="GO" id="GO:0005737">
    <property type="term" value="C:cytoplasm"/>
    <property type="evidence" value="ECO:0007669"/>
    <property type="project" value="TreeGrafter"/>
</dbReference>
<accession>A0A0N4ZS11</accession>
<keyword evidence="8" id="KW-0539">Nucleus</keyword>